<keyword evidence="1" id="KW-1133">Transmembrane helix</keyword>
<feature type="transmembrane region" description="Helical" evidence="1">
    <location>
        <begin position="107"/>
        <end position="127"/>
    </location>
</feature>
<dbReference type="AlphaFoldDB" id="A0A9W6J7K4"/>
<evidence type="ECO:0000313" key="2">
    <source>
        <dbReference type="EMBL" id="GLK71223.1"/>
    </source>
</evidence>
<evidence type="ECO:0000313" key="3">
    <source>
        <dbReference type="Proteomes" id="UP001143370"/>
    </source>
</evidence>
<accession>A0A9W6J7K4</accession>
<keyword evidence="1" id="KW-0472">Membrane</keyword>
<evidence type="ECO:0000256" key="1">
    <source>
        <dbReference type="SAM" id="Phobius"/>
    </source>
</evidence>
<keyword evidence="3" id="KW-1185">Reference proteome</keyword>
<feature type="transmembrane region" description="Helical" evidence="1">
    <location>
        <begin position="65"/>
        <end position="86"/>
    </location>
</feature>
<name>A0A9W6J7K4_9HYPH</name>
<feature type="transmembrane region" description="Helical" evidence="1">
    <location>
        <begin position="6"/>
        <end position="24"/>
    </location>
</feature>
<feature type="transmembrane region" description="Helical" evidence="1">
    <location>
        <begin position="31"/>
        <end position="53"/>
    </location>
</feature>
<feature type="transmembrane region" description="Helical" evidence="1">
    <location>
        <begin position="157"/>
        <end position="177"/>
    </location>
</feature>
<reference evidence="2" key="2">
    <citation type="submission" date="2023-01" db="EMBL/GenBank/DDBJ databases">
        <authorList>
            <person name="Sun Q."/>
            <person name="Evtushenko L."/>
        </authorList>
    </citation>
    <scope>NUCLEOTIDE SEQUENCE</scope>
    <source>
        <strain evidence="2">VKM B-2484</strain>
    </source>
</reference>
<sequence length="179" mass="19157">MAVVLSTMLGLGIARILSGFAIAFKSRRQVALDWLPLVVAAIVLGEILQFWWALAELAPRASWTLADFTFLVGLAMVLFLAAALIVPTDTPITEPAAAFEQDGRWALLLLAAYHLLAILANAWFWGIALTSPFNAMIGAAALFSAIAALARRRTVQAGAVLCYCAIAVASVLELSPLRY</sequence>
<feature type="transmembrane region" description="Helical" evidence="1">
    <location>
        <begin position="133"/>
        <end position="150"/>
    </location>
</feature>
<gene>
    <name evidence="2" type="ORF">GCM10017643_13380</name>
</gene>
<proteinExistence type="predicted"/>
<reference evidence="2" key="1">
    <citation type="journal article" date="2014" name="Int. J. Syst. Evol. Microbiol.">
        <title>Complete genome sequence of Corynebacterium casei LMG S-19264T (=DSM 44701T), isolated from a smear-ripened cheese.</title>
        <authorList>
            <consortium name="US DOE Joint Genome Institute (JGI-PGF)"/>
            <person name="Walter F."/>
            <person name="Albersmeier A."/>
            <person name="Kalinowski J."/>
            <person name="Ruckert C."/>
        </authorList>
    </citation>
    <scope>NUCLEOTIDE SEQUENCE</scope>
    <source>
        <strain evidence="2">VKM B-2484</strain>
    </source>
</reference>
<dbReference type="Proteomes" id="UP001143370">
    <property type="component" value="Unassembled WGS sequence"/>
</dbReference>
<organism evidence="2 3">
    <name type="scientific">Ancylobacter dichloromethanicus</name>
    <dbReference type="NCBI Taxonomy" id="518825"/>
    <lineage>
        <taxon>Bacteria</taxon>
        <taxon>Pseudomonadati</taxon>
        <taxon>Pseudomonadota</taxon>
        <taxon>Alphaproteobacteria</taxon>
        <taxon>Hyphomicrobiales</taxon>
        <taxon>Xanthobacteraceae</taxon>
        <taxon>Ancylobacter</taxon>
    </lineage>
</organism>
<comment type="caution">
    <text evidence="2">The sequence shown here is derived from an EMBL/GenBank/DDBJ whole genome shotgun (WGS) entry which is preliminary data.</text>
</comment>
<dbReference type="EMBL" id="BSFJ01000005">
    <property type="protein sequence ID" value="GLK71223.1"/>
    <property type="molecule type" value="Genomic_DNA"/>
</dbReference>
<protein>
    <submittedName>
        <fullName evidence="2">Uncharacterized protein</fullName>
    </submittedName>
</protein>
<keyword evidence="1" id="KW-0812">Transmembrane</keyword>